<dbReference type="SUPFAM" id="SSF56935">
    <property type="entry name" value="Porins"/>
    <property type="match status" value="1"/>
</dbReference>
<dbReference type="PIRSF" id="PIRSF028696">
    <property type="entry name" value="UCP028696"/>
    <property type="match status" value="1"/>
</dbReference>
<dbReference type="EMBL" id="AP025516">
    <property type="protein sequence ID" value="BDD88331.1"/>
    <property type="molecule type" value="Genomic_DNA"/>
</dbReference>
<dbReference type="Pfam" id="PF11059">
    <property type="entry name" value="DUF2860"/>
    <property type="match status" value="1"/>
</dbReference>
<dbReference type="Proteomes" id="UP000830055">
    <property type="component" value="Chromosome"/>
</dbReference>
<organism evidence="2 3">
    <name type="scientific">Desulfofustis limnaeus</name>
    <dbReference type="NCBI Taxonomy" id="2740163"/>
    <lineage>
        <taxon>Bacteria</taxon>
        <taxon>Pseudomonadati</taxon>
        <taxon>Thermodesulfobacteriota</taxon>
        <taxon>Desulfobulbia</taxon>
        <taxon>Desulfobulbales</taxon>
        <taxon>Desulfocapsaceae</taxon>
        <taxon>Desulfofustis</taxon>
    </lineage>
</organism>
<reference evidence="2 3" key="1">
    <citation type="submission" date="2022-01" db="EMBL/GenBank/DDBJ databases">
        <title>Desulfofustis limnae sp. nov., a novel mesophilic sulfate-reducing bacterium isolated from marsh soil.</title>
        <authorList>
            <person name="Watanabe M."/>
            <person name="Takahashi A."/>
            <person name="Kojima H."/>
            <person name="Fukui M."/>
        </authorList>
    </citation>
    <scope>NUCLEOTIDE SEQUENCE [LARGE SCALE GENOMIC DNA]</scope>
    <source>
        <strain evidence="2 3">PPLL</strain>
    </source>
</reference>
<dbReference type="InterPro" id="IPR016896">
    <property type="entry name" value="DUF2860"/>
</dbReference>
<keyword evidence="1" id="KW-0732">Signal</keyword>
<protein>
    <recommendedName>
        <fullName evidence="4">DUF2860 domain-containing protein</fullName>
    </recommendedName>
</protein>
<evidence type="ECO:0000313" key="3">
    <source>
        <dbReference type="Proteomes" id="UP000830055"/>
    </source>
</evidence>
<gene>
    <name evidence="2" type="ORF">DPPLL_26960</name>
</gene>
<evidence type="ECO:0008006" key="4">
    <source>
        <dbReference type="Google" id="ProtNLM"/>
    </source>
</evidence>
<feature type="chain" id="PRO_5045079784" description="DUF2860 domain-containing protein" evidence="1">
    <location>
        <begin position="26"/>
        <end position="324"/>
    </location>
</feature>
<name>A0ABN6M625_9BACT</name>
<accession>A0ABN6M625</accession>
<evidence type="ECO:0000313" key="2">
    <source>
        <dbReference type="EMBL" id="BDD88331.1"/>
    </source>
</evidence>
<dbReference type="RefSeq" id="WP_284151707.1">
    <property type="nucleotide sequence ID" value="NZ_AP025516.1"/>
</dbReference>
<sequence length="324" mass="35549">MNRTVLLVLLVAGVGAMAGAPASDAQENRFRGGIGGGVMVFQRSDNLDPNGSDRYLSNLNEAADEEVTVLPLLAPYFIYDAGAPGGAALQLTVRPPIREAGGLVVNLGATYALPQEAGSLAAGLFVAPLEEAWRNPYLVGERRRTTASPKYGGYLGWERVAGSGLQLRTVFVRDTVDDDDIGRMNSDLDREGHIYAVVADYAIALTEDLEIVPGVAYLRGDYDGASNAFDRFAVELQATYRLGRLALQPKLSFSTSRYDRQDPIFRETRDQNSFFMDLNISYQAPFGWEGWAAQVMTGYGQDDDDIDFYDTETLRLGTLLTYYF</sequence>
<evidence type="ECO:0000256" key="1">
    <source>
        <dbReference type="SAM" id="SignalP"/>
    </source>
</evidence>
<feature type="signal peptide" evidence="1">
    <location>
        <begin position="1"/>
        <end position="25"/>
    </location>
</feature>
<proteinExistence type="predicted"/>
<keyword evidence="3" id="KW-1185">Reference proteome</keyword>